<comment type="cofactor">
    <cofactor evidence="1">
        <name>Mg(2+)</name>
        <dbReference type="ChEBI" id="CHEBI:18420"/>
    </cofactor>
    <text evidence="1">Binds 2 magnesium ions per subunit.</text>
</comment>
<evidence type="ECO:0000313" key="3">
    <source>
        <dbReference type="Proteomes" id="UP000005744"/>
    </source>
</evidence>
<dbReference type="Proteomes" id="UP000005744">
    <property type="component" value="Unassembled WGS sequence"/>
</dbReference>
<dbReference type="InterPro" id="IPR036705">
    <property type="entry name" value="Ribosyl_crysJ1_sf"/>
</dbReference>
<dbReference type="GO" id="GO:0046872">
    <property type="term" value="F:metal ion binding"/>
    <property type="evidence" value="ECO:0007669"/>
    <property type="project" value="UniProtKB-KW"/>
</dbReference>
<dbReference type="SUPFAM" id="SSF101478">
    <property type="entry name" value="ADP-ribosylglycohydrolase"/>
    <property type="match status" value="1"/>
</dbReference>
<feature type="binding site" evidence="1">
    <location>
        <position position="56"/>
    </location>
    <ligand>
        <name>Mg(2+)</name>
        <dbReference type="ChEBI" id="CHEBI:18420"/>
        <label>1</label>
    </ligand>
</feature>
<dbReference type="PANTHER" id="PTHR16222">
    <property type="entry name" value="ADP-RIBOSYLGLYCOHYDROLASE"/>
    <property type="match status" value="1"/>
</dbReference>
<organism evidence="2 3">
    <name type="scientific">Beggiatoa alba B18LD</name>
    <dbReference type="NCBI Taxonomy" id="395493"/>
    <lineage>
        <taxon>Bacteria</taxon>
        <taxon>Pseudomonadati</taxon>
        <taxon>Pseudomonadota</taxon>
        <taxon>Gammaproteobacteria</taxon>
        <taxon>Thiotrichales</taxon>
        <taxon>Thiotrichaceae</taxon>
        <taxon>Beggiatoa</taxon>
    </lineage>
</organism>
<dbReference type="InterPro" id="IPR005502">
    <property type="entry name" value="Ribosyl_crysJ1"/>
</dbReference>
<keyword evidence="3" id="KW-1185">Reference proteome</keyword>
<gene>
    <name evidence="2" type="ORF">BegalDRAFT_0756</name>
</gene>
<keyword evidence="2" id="KW-0378">Hydrolase</keyword>
<dbReference type="Gene3D" id="1.10.4080.10">
    <property type="entry name" value="ADP-ribosylation/Crystallin J1"/>
    <property type="match status" value="1"/>
</dbReference>
<evidence type="ECO:0000313" key="2">
    <source>
        <dbReference type="EMBL" id="EIJ41667.1"/>
    </source>
</evidence>
<keyword evidence="1" id="KW-0479">Metal-binding</keyword>
<dbReference type="GO" id="GO:0016787">
    <property type="term" value="F:hydrolase activity"/>
    <property type="evidence" value="ECO:0007669"/>
    <property type="project" value="UniProtKB-KW"/>
</dbReference>
<dbReference type="EMBL" id="JH600070">
    <property type="protein sequence ID" value="EIJ41667.1"/>
    <property type="molecule type" value="Genomic_DNA"/>
</dbReference>
<dbReference type="HOGENOM" id="CLU_024566_8_2_6"/>
<dbReference type="STRING" id="395493.BegalDRAFT_0756"/>
<dbReference type="RefSeq" id="WP_002683795.1">
    <property type="nucleotide sequence ID" value="NZ_JH600070.1"/>
</dbReference>
<feature type="binding site" evidence="1">
    <location>
        <position position="277"/>
    </location>
    <ligand>
        <name>Mg(2+)</name>
        <dbReference type="ChEBI" id="CHEBI:18420"/>
        <label>1</label>
    </ligand>
</feature>
<feature type="binding site" evidence="1">
    <location>
        <position position="280"/>
    </location>
    <ligand>
        <name>Mg(2+)</name>
        <dbReference type="ChEBI" id="CHEBI:18420"/>
        <label>1</label>
    </ligand>
</feature>
<dbReference type="AlphaFoldDB" id="I3CDH4"/>
<evidence type="ECO:0000256" key="1">
    <source>
        <dbReference type="PIRSR" id="PIRSR605502-1"/>
    </source>
</evidence>
<reference evidence="2 3" key="1">
    <citation type="submission" date="2011-11" db="EMBL/GenBank/DDBJ databases">
        <title>Improved High-Quality Draft sequence of Beggiatoa alba B18lD.</title>
        <authorList>
            <consortium name="US DOE Joint Genome Institute"/>
            <person name="Lucas S."/>
            <person name="Han J."/>
            <person name="Lapidus A."/>
            <person name="Cheng J.-F."/>
            <person name="Goodwin L."/>
            <person name="Pitluck S."/>
            <person name="Peters L."/>
            <person name="Mikhailova N."/>
            <person name="Held B."/>
            <person name="Detter J.C."/>
            <person name="Han C."/>
            <person name="Tapia R."/>
            <person name="Land M."/>
            <person name="Hauser L."/>
            <person name="Kyrpides N."/>
            <person name="Ivanova N."/>
            <person name="Pagani I."/>
            <person name="Samuel K."/>
            <person name="Teske A."/>
            <person name="Mueller J."/>
            <person name="Woyke T."/>
        </authorList>
    </citation>
    <scope>NUCLEOTIDE SEQUENCE [LARGE SCALE GENOMIC DNA]</scope>
    <source>
        <strain evidence="2 3">B18LD</strain>
    </source>
</reference>
<feature type="binding site" evidence="1">
    <location>
        <position position="54"/>
    </location>
    <ligand>
        <name>Mg(2+)</name>
        <dbReference type="ChEBI" id="CHEBI:18420"/>
        <label>1</label>
    </ligand>
</feature>
<name>I3CDH4_9GAMM</name>
<dbReference type="InterPro" id="IPR050792">
    <property type="entry name" value="ADP-ribosylglycohydrolase"/>
</dbReference>
<accession>I3CDH4</accession>
<feature type="binding site" evidence="1">
    <location>
        <position position="279"/>
    </location>
    <ligand>
        <name>Mg(2+)</name>
        <dbReference type="ChEBI" id="CHEBI:18420"/>
        <label>1</label>
    </ligand>
</feature>
<feature type="binding site" evidence="1">
    <location>
        <position position="55"/>
    </location>
    <ligand>
        <name>Mg(2+)</name>
        <dbReference type="ChEBI" id="CHEBI:18420"/>
        <label>1</label>
    </ligand>
</feature>
<dbReference type="PANTHER" id="PTHR16222:SF12">
    <property type="entry name" value="ADP-RIBOSYLGLYCOHYDROLASE-RELATED"/>
    <property type="match status" value="1"/>
</dbReference>
<sequence length="328" mass="36010">MDNTCLKRYTGCLLGLAVGDALGTSVEFQTPYHFTPITDMLGGGVFELEAGQWTDDTSMALCLADSLITTQAFDPVDQMERYLLWYRQGYLSSTTQCFDIGNTVLQALQTFEKTREPYCGIDGVFAAGNGSLMRLAPISLFYANSPALAIEYAAASSRTTHASRIAVDACRFFAGLLVGALRGEAKQRLLSPRYSPIPHYWDEHPLCPEIEAIACGSYQHKNPPPPEVIAHWSKFDLQTYIRGTGFVVNALEAALWAFYHTDNYTDGVLKAVNLGDDADTTGAIYGQLSGAFYGEDAIRADWLAKLAQRGRIVEYAKQLAMLADTHPV</sequence>
<dbReference type="Pfam" id="PF03747">
    <property type="entry name" value="ADP_ribosyl_GH"/>
    <property type="match status" value="1"/>
</dbReference>
<keyword evidence="1" id="KW-0460">Magnesium</keyword>
<dbReference type="OrthoDB" id="9798107at2"/>
<proteinExistence type="predicted"/>
<protein>
    <submittedName>
        <fullName evidence="2">ADP-ribosylglycohydrolase</fullName>
    </submittedName>
</protein>
<dbReference type="eggNOG" id="COG1397">
    <property type="taxonomic scope" value="Bacteria"/>
</dbReference>